<gene>
    <name evidence="5" type="primary">SPOSA6832_00479</name>
</gene>
<dbReference type="EMBL" id="CENE01000001">
    <property type="protein sequence ID" value="CEQ38996.1"/>
    <property type="molecule type" value="Genomic_DNA"/>
</dbReference>
<dbReference type="Pfam" id="PF25390">
    <property type="entry name" value="WD40_RLD"/>
    <property type="match status" value="1"/>
</dbReference>
<evidence type="ECO:0000313" key="6">
    <source>
        <dbReference type="Proteomes" id="UP000243876"/>
    </source>
</evidence>
<evidence type="ECO:0000313" key="5">
    <source>
        <dbReference type="EMBL" id="CEQ38996.1"/>
    </source>
</evidence>
<evidence type="ECO:0000259" key="4">
    <source>
        <dbReference type="Pfam" id="PF25390"/>
    </source>
</evidence>
<dbReference type="Proteomes" id="UP000243876">
    <property type="component" value="Unassembled WGS sequence"/>
</dbReference>
<evidence type="ECO:0000256" key="2">
    <source>
        <dbReference type="PROSITE-ProRule" id="PRU00235"/>
    </source>
</evidence>
<dbReference type="InterPro" id="IPR000408">
    <property type="entry name" value="Reg_chr_condens"/>
</dbReference>
<feature type="region of interest" description="Disordered" evidence="3">
    <location>
        <begin position="595"/>
        <end position="626"/>
    </location>
</feature>
<dbReference type="GO" id="GO:0031267">
    <property type="term" value="F:small GTPase binding"/>
    <property type="evidence" value="ECO:0007669"/>
    <property type="project" value="TreeGrafter"/>
</dbReference>
<dbReference type="InterPro" id="IPR028641">
    <property type="entry name" value="RCC2"/>
</dbReference>
<feature type="compositionally biased region" description="Acidic residues" evidence="3">
    <location>
        <begin position="600"/>
        <end position="613"/>
    </location>
</feature>
<keyword evidence="1" id="KW-0677">Repeat</keyword>
<dbReference type="PANTHER" id="PTHR46207">
    <property type="entry name" value="PROTEIN RCC2"/>
    <property type="match status" value="1"/>
</dbReference>
<evidence type="ECO:0000256" key="3">
    <source>
        <dbReference type="SAM" id="MobiDB-lite"/>
    </source>
</evidence>
<feature type="repeat" description="RCC1" evidence="2">
    <location>
        <begin position="204"/>
        <end position="259"/>
    </location>
</feature>
<dbReference type="InterPro" id="IPR058923">
    <property type="entry name" value="RCC1-like_dom"/>
</dbReference>
<feature type="domain" description="RCC1-like" evidence="4">
    <location>
        <begin position="6"/>
        <end position="385"/>
    </location>
</feature>
<reference evidence="6" key="1">
    <citation type="submission" date="2015-02" db="EMBL/GenBank/DDBJ databases">
        <authorList>
            <person name="Gon?alves P."/>
        </authorList>
    </citation>
    <scope>NUCLEOTIDE SEQUENCE [LARGE SCALE GENOMIC DNA]</scope>
</reference>
<dbReference type="PROSITE" id="PS50012">
    <property type="entry name" value="RCC1_3"/>
    <property type="match status" value="3"/>
</dbReference>
<dbReference type="PROSITE" id="PS00626">
    <property type="entry name" value="RCC1_2"/>
    <property type="match status" value="1"/>
</dbReference>
<sequence>MNYLMQSSSSAYLFGRNEHYQLSHPLPSHLTSSHLTHDGIPSPTPAALYPFPLRDLPSSNVPPALRSQRIVSAAVGRGHTVLVTSKGEAWAAGWNVYGQCGISDEEHVGSFTRVRGDLEDEKVVSASCGTSHTLFLTESGRVYAVGTGEKGVLGNGKTGEHIAASRVLFIEQHEPLLVGGAIEGRKIIQITSGQQHNIALDDEGYCYAWGFGGLGRLGLGAQIDALTPAQIPAFAGTNPLTRCKKIAAGSTNTLFIDNQGMLLLCGKWKTSGDGSAGQPWMTPRVVQDIMGYKWELISAGGVTLFCSAHDPKEGELTVAWGQNAQYGELAFGQGAVCLFFSHSLLRRYKGTDEKVQAKSATKPQRIDYLDGIEMLDIAAGQNSTFFIARPPPTQAAKDEAKSIETAPAVAAISPTDAAPSSSTAADAVPATGFKPSIDLSGFGFSFGPPVASKPAAPAPVPVVEDAKKRASGISRTHPGAWEELHRFPVVLETFDECRKCGLLENPAKGESLECEKVSCEEHDEVWQRLTDFCPRLYRFSAKLLTTQAASTRPSKASPTARPLPFHFVVSTVPSPSCSFIGEWFCPECDVGSLEPVGPDADGEDEVEDDDDEPVQSTGKKRKAGGGAHVAIANASFARSAAANKKRK</sequence>
<proteinExistence type="predicted"/>
<keyword evidence="6" id="KW-1185">Reference proteome</keyword>
<feature type="repeat" description="RCC1" evidence="2">
    <location>
        <begin position="87"/>
        <end position="139"/>
    </location>
</feature>
<dbReference type="InterPro" id="IPR009091">
    <property type="entry name" value="RCC1/BLIP-II"/>
</dbReference>
<evidence type="ECO:0000256" key="1">
    <source>
        <dbReference type="ARBA" id="ARBA00022737"/>
    </source>
</evidence>
<name>A0A0D6EGF7_SPOSA</name>
<feature type="repeat" description="RCC1" evidence="2">
    <location>
        <begin position="140"/>
        <end position="203"/>
    </location>
</feature>
<dbReference type="Gene3D" id="2.130.10.30">
    <property type="entry name" value="Regulator of chromosome condensation 1/beta-lactamase-inhibitor protein II"/>
    <property type="match status" value="2"/>
</dbReference>
<dbReference type="PANTHER" id="PTHR46207:SF1">
    <property type="entry name" value="PROTEIN RCC2"/>
    <property type="match status" value="1"/>
</dbReference>
<dbReference type="SUPFAM" id="SSF50985">
    <property type="entry name" value="RCC1/BLIP-II"/>
    <property type="match status" value="1"/>
</dbReference>
<dbReference type="OrthoDB" id="5370059at2759"/>
<protein>
    <submittedName>
        <fullName evidence="5">SPOSA6832_00479-mRNA-1:cds</fullName>
    </submittedName>
</protein>
<organism evidence="5 6">
    <name type="scientific">Sporidiobolus salmonicolor</name>
    <name type="common">Yeast-like fungus</name>
    <name type="synonym">Sporobolomyces salmonicolor</name>
    <dbReference type="NCBI Taxonomy" id="5005"/>
    <lineage>
        <taxon>Eukaryota</taxon>
        <taxon>Fungi</taxon>
        <taxon>Dikarya</taxon>
        <taxon>Basidiomycota</taxon>
        <taxon>Pucciniomycotina</taxon>
        <taxon>Microbotryomycetes</taxon>
        <taxon>Sporidiobolales</taxon>
        <taxon>Sporidiobolaceae</taxon>
        <taxon>Sporobolomyces</taxon>
    </lineage>
</organism>
<accession>A0A0D6EGF7</accession>
<dbReference type="GO" id="GO:0016020">
    <property type="term" value="C:membrane"/>
    <property type="evidence" value="ECO:0007669"/>
    <property type="project" value="TreeGrafter"/>
</dbReference>
<dbReference type="AlphaFoldDB" id="A0A0D6EGF7"/>